<dbReference type="OrthoDB" id="2626795at2"/>
<proteinExistence type="predicted"/>
<keyword evidence="2" id="KW-1185">Reference proteome</keyword>
<dbReference type="Proteomes" id="UP000053750">
    <property type="component" value="Unassembled WGS sequence"/>
</dbReference>
<name>A0A9W5S027_9BACL</name>
<dbReference type="RefSeq" id="WP_036584629.1">
    <property type="nucleotide sequence ID" value="NZ_KK082170.1"/>
</dbReference>
<organism evidence="1 2">
    <name type="scientific">Paenibacillus darwinianus</name>
    <dbReference type="NCBI Taxonomy" id="1380763"/>
    <lineage>
        <taxon>Bacteria</taxon>
        <taxon>Bacillati</taxon>
        <taxon>Bacillota</taxon>
        <taxon>Bacilli</taxon>
        <taxon>Bacillales</taxon>
        <taxon>Paenibacillaceae</taxon>
        <taxon>Paenibacillus</taxon>
    </lineage>
</organism>
<dbReference type="EMBL" id="JFHU01000199">
    <property type="protein sequence ID" value="EXX86169.1"/>
    <property type="molecule type" value="Genomic_DNA"/>
</dbReference>
<dbReference type="AlphaFoldDB" id="A0A9W5S027"/>
<evidence type="ECO:0000313" key="1">
    <source>
        <dbReference type="EMBL" id="EXX86169.1"/>
    </source>
</evidence>
<evidence type="ECO:0000313" key="2">
    <source>
        <dbReference type="Proteomes" id="UP000053750"/>
    </source>
</evidence>
<protein>
    <submittedName>
        <fullName evidence="1">Uncharacterized protein</fullName>
    </submittedName>
</protein>
<reference evidence="1 2" key="1">
    <citation type="submission" date="2014-02" db="EMBL/GenBank/DDBJ databases">
        <title>Genome sequence of Paenibacillus darwinianus reveals adaptive mechanisms for survival in Antarctic soils.</title>
        <authorList>
            <person name="Dsouza M."/>
            <person name="Taylor M.W."/>
            <person name="Turner S.J."/>
            <person name="Aislabie J."/>
        </authorList>
    </citation>
    <scope>NUCLEOTIDE SEQUENCE [LARGE SCALE GENOMIC DNA]</scope>
    <source>
        <strain evidence="1 2">CE1</strain>
    </source>
</reference>
<accession>A0A9W5S027</accession>
<gene>
    <name evidence="1" type="ORF">BG53_06965</name>
</gene>
<sequence>MNQLTAMLIRSHAEYAKDHPDELEGYETVFDHMYDYFTIILKIGESAAASVIDEFRAGLAS</sequence>
<comment type="caution">
    <text evidence="1">The sequence shown here is derived from an EMBL/GenBank/DDBJ whole genome shotgun (WGS) entry which is preliminary data.</text>
</comment>